<dbReference type="PANTHER" id="PTHR46529:SF1">
    <property type="entry name" value="TRNA WYBUTOSINE-SYNTHESIZING PROTEIN 4"/>
    <property type="match status" value="1"/>
</dbReference>
<evidence type="ECO:0000256" key="5">
    <source>
        <dbReference type="ARBA" id="ARBA00012779"/>
    </source>
</evidence>
<comment type="catalytic activity">
    <reaction evidence="13">
        <text>7-[(3S)-(3-amino-3-methoxycarbonyl)propyl]wyosine(37) in tRNA(Phe) + S-adenosyl-L-methionine + CO2 = wybutosine(37) in tRNA(Phe) + S-adenosyl-L-homocysteine + 2 H(+)</text>
        <dbReference type="Rhea" id="RHEA:37119"/>
        <dbReference type="Rhea" id="RHEA-COMP:11844"/>
        <dbReference type="Rhea" id="RHEA-COMP:11847"/>
        <dbReference type="ChEBI" id="CHEBI:15378"/>
        <dbReference type="ChEBI" id="CHEBI:16526"/>
        <dbReference type="ChEBI" id="CHEBI:57856"/>
        <dbReference type="ChEBI" id="CHEBI:59789"/>
        <dbReference type="ChEBI" id="CHEBI:73544"/>
        <dbReference type="ChEBI" id="CHEBI:74275"/>
        <dbReference type="EC" id="2.3.1.231"/>
    </reaction>
</comment>
<dbReference type="Proteomes" id="UP000018468">
    <property type="component" value="Linkage group LG12"/>
</dbReference>
<comment type="pathway">
    <text evidence="2">tRNA modification; wybutosine-tRNA(Phe) biosynthesis.</text>
</comment>
<keyword evidence="8" id="KW-0808">Transferase</keyword>
<dbReference type="Gene3D" id="3.40.50.150">
    <property type="entry name" value="Vaccinia Virus protein VP39"/>
    <property type="match status" value="1"/>
</dbReference>
<comment type="similarity">
    <text evidence="3">Belongs to the methyltransferase superfamily. LCMT family.</text>
</comment>
<evidence type="ECO:0000313" key="15">
    <source>
        <dbReference type="Ensembl" id="ENSLOCP00000004918.1"/>
    </source>
</evidence>
<evidence type="ECO:0000256" key="6">
    <source>
        <dbReference type="ARBA" id="ARBA00018045"/>
    </source>
</evidence>
<dbReference type="FunFam" id="3.40.50.150:FF:000207">
    <property type="entry name" value="Leucine carboxyl methyltransferase 2"/>
    <property type="match status" value="1"/>
</dbReference>
<dbReference type="FunCoup" id="W5M959">
    <property type="interactions" value="89"/>
</dbReference>
<protein>
    <recommendedName>
        <fullName evidence="6">tRNA wybutosine-synthesizing protein 4</fullName>
        <ecNumber evidence="5">2.1.1.290</ecNumber>
        <ecNumber evidence="4">2.3.1.231</ecNumber>
    </recommendedName>
    <alternativeName>
        <fullName evidence="12">tRNA(Phe) (7-(3-amino-3-(methoxycarbonyl)propyl)wyosine(37)-N)-methoxycarbonyltransferase</fullName>
    </alternativeName>
    <alternativeName>
        <fullName evidence="11">tRNA(Phe) (7-(3-amino-3-carboxypropyl)wyosine(37)-O)-methyltransferase</fullName>
    </alternativeName>
</protein>
<evidence type="ECO:0000256" key="11">
    <source>
        <dbReference type="ARBA" id="ARBA00029750"/>
    </source>
</evidence>
<keyword evidence="16" id="KW-1185">Reference proteome</keyword>
<accession>W5M959</accession>
<dbReference type="GO" id="GO:0008033">
    <property type="term" value="P:tRNA processing"/>
    <property type="evidence" value="ECO:0007669"/>
    <property type="project" value="UniProtKB-KW"/>
</dbReference>
<name>W5M959_LEPOC</name>
<proteinExistence type="inferred from homology"/>
<keyword evidence="7" id="KW-0489">Methyltransferase</keyword>
<dbReference type="Pfam" id="PF04072">
    <property type="entry name" value="LCM"/>
    <property type="match status" value="1"/>
</dbReference>
<dbReference type="InterPro" id="IPR015915">
    <property type="entry name" value="Kelch-typ_b-propeller"/>
</dbReference>
<organism evidence="15 16">
    <name type="scientific">Lepisosteus oculatus</name>
    <name type="common">Spotted gar</name>
    <dbReference type="NCBI Taxonomy" id="7918"/>
    <lineage>
        <taxon>Eukaryota</taxon>
        <taxon>Metazoa</taxon>
        <taxon>Chordata</taxon>
        <taxon>Craniata</taxon>
        <taxon>Vertebrata</taxon>
        <taxon>Euteleostomi</taxon>
        <taxon>Actinopterygii</taxon>
        <taxon>Neopterygii</taxon>
        <taxon>Holostei</taxon>
        <taxon>Semionotiformes</taxon>
        <taxon>Lepisosteidae</taxon>
        <taxon>Lepisosteus</taxon>
    </lineage>
</organism>
<reference evidence="15" key="3">
    <citation type="submission" date="2025-09" db="UniProtKB">
        <authorList>
            <consortium name="Ensembl"/>
        </authorList>
    </citation>
    <scope>IDENTIFICATION</scope>
</reference>
<dbReference type="GO" id="GO:0005829">
    <property type="term" value="C:cytosol"/>
    <property type="evidence" value="ECO:0000318"/>
    <property type="project" value="GO_Central"/>
</dbReference>
<dbReference type="EMBL" id="AHAT01011428">
    <property type="status" value="NOT_ANNOTATED_CDS"/>
    <property type="molecule type" value="Genomic_DNA"/>
</dbReference>
<evidence type="ECO:0000256" key="10">
    <source>
        <dbReference type="ARBA" id="ARBA00022694"/>
    </source>
</evidence>
<dbReference type="GO" id="GO:0032259">
    <property type="term" value="P:methylation"/>
    <property type="evidence" value="ECO:0007669"/>
    <property type="project" value="UniProtKB-KW"/>
</dbReference>
<dbReference type="GO" id="GO:0018423">
    <property type="term" value="F:protein C-terminal leucine carboxyl O-methyltransferase activity"/>
    <property type="evidence" value="ECO:0000318"/>
    <property type="project" value="GO_Central"/>
</dbReference>
<dbReference type="SUPFAM" id="SSF117281">
    <property type="entry name" value="Kelch motif"/>
    <property type="match status" value="1"/>
</dbReference>
<dbReference type="EC" id="2.3.1.231" evidence="4"/>
<dbReference type="Gene3D" id="2.120.10.80">
    <property type="entry name" value="Kelch-type beta propeller"/>
    <property type="match status" value="1"/>
</dbReference>
<dbReference type="InParanoid" id="W5M959"/>
<dbReference type="Ensembl" id="ENSLOCT00000004926.1">
    <property type="protein sequence ID" value="ENSLOCP00000004918.1"/>
    <property type="gene ID" value="ENSLOCG00000004108.1"/>
</dbReference>
<dbReference type="EMBL" id="AHAT01011429">
    <property type="status" value="NOT_ANNOTATED_CDS"/>
    <property type="molecule type" value="Genomic_DNA"/>
</dbReference>
<comment type="catalytic activity">
    <reaction evidence="1">
        <text>7-[(3S)-3-amino-3-carboxypropyl]wyosine(37) in tRNA(Phe) + S-adenosyl-L-methionine = 7-[(3S)-(3-amino-3-methoxycarbonyl)propyl]wyosine(37) in tRNA(Phe) + S-adenosyl-L-homocysteine</text>
        <dbReference type="Rhea" id="RHEA:36903"/>
        <dbReference type="Rhea" id="RHEA-COMP:10379"/>
        <dbReference type="Rhea" id="RHEA-COMP:11844"/>
        <dbReference type="ChEBI" id="CHEBI:57856"/>
        <dbReference type="ChEBI" id="CHEBI:59789"/>
        <dbReference type="ChEBI" id="CHEBI:73543"/>
        <dbReference type="ChEBI" id="CHEBI:74275"/>
        <dbReference type="EC" id="2.1.1.290"/>
    </reaction>
</comment>
<dbReference type="EMBL" id="AHAT01011427">
    <property type="status" value="NOT_ANNOTATED_CDS"/>
    <property type="molecule type" value="Genomic_DNA"/>
</dbReference>
<evidence type="ECO:0000256" key="3">
    <source>
        <dbReference type="ARBA" id="ARBA00010703"/>
    </source>
</evidence>
<evidence type="ECO:0000256" key="13">
    <source>
        <dbReference type="ARBA" id="ARBA00049250"/>
    </source>
</evidence>
<dbReference type="AlphaFoldDB" id="W5M959"/>
<evidence type="ECO:0000313" key="16">
    <source>
        <dbReference type="Proteomes" id="UP000018468"/>
    </source>
</evidence>
<dbReference type="SUPFAM" id="SSF53335">
    <property type="entry name" value="S-adenosyl-L-methionine-dependent methyltransferases"/>
    <property type="match status" value="1"/>
</dbReference>
<dbReference type="EC" id="2.1.1.290" evidence="5"/>
<dbReference type="EMBL" id="AHAT01011426">
    <property type="status" value="NOT_ANNOTATED_CDS"/>
    <property type="molecule type" value="Genomic_DNA"/>
</dbReference>
<evidence type="ECO:0000256" key="7">
    <source>
        <dbReference type="ARBA" id="ARBA00022603"/>
    </source>
</evidence>
<sequence>MYPRAIELQECCAAEGDGAVARGAERRKRQVARDVAVQGTNDSSVVSKVSAAMQGYFPDPFLKSFVCRSVRRAPLINRGYYVRWKAVDHCVREFLRGTAGSTRRQVLSLGAGFDSLYFRLHSAGALEGCVVFELDFPDVSRRKAALVAASPSLMGAVQSPTPPLQPVCLYSEQYRLLGADLRELRGVESALMGAGLDPTAPTLLLSEVVLTYMETERSDALIGWAAGLLPHAVFVMYEQLRPHDPFGRVMQEHFRRLSSALHALSEYPDTEAQRRRFLDRGWEHCVCLDMNHFYLGQLGPGERQRVEALEPFDEFEEWHQKCSHYFILTASKGCLTSMPLLPSPVAPPIPPLRPVSGSRALAVRPVSLAPGGGSVEGLGLGLGELSPGAVLLSGGAGRGGRGGEARVLIRDQAGWRCARVEPCSDWGVRVFHTVTAVPGWGCVVYGGRSSPLQPVTSVLRVKYDPPPGLVGPVSPADLCPVRLSARELVCSGGTAPQPRWRHTATSLAYRGRGFLFVFGGRTAEEPALGDAHFLCVEEQRWVEGLIRVRTHAHTDQPAAFGLSPPRPPGVRRQGLSQKGSPWGKVRASRRVPNMTCFSFLKHIAFGSSPCSRYSHSAHVIGQRLILVGGVWLQAEGVPGVAVVDLATGGSVEYSLDTSAVPWPLMLHSHRSAPLEDGGPELLLVGGGGNCFSFGTHLNPCPVSLDLRPALRLTAQPGE</sequence>
<dbReference type="STRING" id="7918.ENSLOCP00000004918"/>
<evidence type="ECO:0000256" key="4">
    <source>
        <dbReference type="ARBA" id="ARBA00012155"/>
    </source>
</evidence>
<evidence type="ECO:0000256" key="9">
    <source>
        <dbReference type="ARBA" id="ARBA00022691"/>
    </source>
</evidence>
<dbReference type="GeneTree" id="ENSGT00940000162599"/>
<evidence type="ECO:0000256" key="8">
    <source>
        <dbReference type="ARBA" id="ARBA00022679"/>
    </source>
</evidence>
<reference evidence="16" key="1">
    <citation type="submission" date="2011-12" db="EMBL/GenBank/DDBJ databases">
        <title>The Draft Genome of Lepisosteus oculatus.</title>
        <authorList>
            <consortium name="The Broad Institute Genome Assembly &amp; Analysis Group"/>
            <consortium name="Computational R&amp;D Group"/>
            <consortium name="and Sequencing Platform"/>
            <person name="Di Palma F."/>
            <person name="Alfoldi J."/>
            <person name="Johnson J."/>
            <person name="Berlin A."/>
            <person name="Gnerre S."/>
            <person name="Jaffe D."/>
            <person name="MacCallum I."/>
            <person name="Young S."/>
            <person name="Walker B.J."/>
            <person name="Lander E.S."/>
            <person name="Lindblad-Toh K."/>
        </authorList>
    </citation>
    <scope>NUCLEOTIDE SEQUENCE [LARGE SCALE GENOMIC DNA]</scope>
</reference>
<dbReference type="HOGENOM" id="CLU_002761_2_0_1"/>
<dbReference type="OMA" id="FCILEQF"/>
<reference evidence="15" key="2">
    <citation type="submission" date="2025-08" db="UniProtKB">
        <authorList>
            <consortium name="Ensembl"/>
        </authorList>
    </citation>
    <scope>IDENTIFICATION</scope>
</reference>
<dbReference type="eggNOG" id="KOG2918">
    <property type="taxonomic scope" value="Eukaryota"/>
</dbReference>
<keyword evidence="10" id="KW-0819">tRNA processing</keyword>
<dbReference type="UniPathway" id="UPA00375"/>
<evidence type="ECO:0000256" key="1">
    <source>
        <dbReference type="ARBA" id="ARBA00001806"/>
    </source>
</evidence>
<feature type="region of interest" description="Disordered" evidence="14">
    <location>
        <begin position="556"/>
        <end position="584"/>
    </location>
</feature>
<keyword evidence="9" id="KW-0949">S-adenosyl-L-methionine</keyword>
<dbReference type="Bgee" id="ENSLOCG00000004108">
    <property type="expression patterns" value="Expressed in ovary and 13 other cell types or tissues"/>
</dbReference>
<evidence type="ECO:0000256" key="2">
    <source>
        <dbReference type="ARBA" id="ARBA00004797"/>
    </source>
</evidence>
<dbReference type="InterPro" id="IPR029063">
    <property type="entry name" value="SAM-dependent_MTases_sf"/>
</dbReference>
<evidence type="ECO:0000256" key="12">
    <source>
        <dbReference type="ARBA" id="ARBA00030847"/>
    </source>
</evidence>
<evidence type="ECO:0000256" key="14">
    <source>
        <dbReference type="SAM" id="MobiDB-lite"/>
    </source>
</evidence>
<dbReference type="InterPro" id="IPR007213">
    <property type="entry name" value="Ppm1/Ppm2/Tcmp"/>
</dbReference>
<dbReference type="PANTHER" id="PTHR46529">
    <property type="entry name" value="TRNA WYBUTOSINE-SYNTHESIZING PROTEIN 4"/>
    <property type="match status" value="1"/>
</dbReference>